<protein>
    <submittedName>
        <fullName evidence="3">Na(+)-translocating NADH-quinone reductase, A subunit</fullName>
    </submittedName>
</protein>
<gene>
    <name evidence="3" type="ORF">OBE_00973</name>
</gene>
<comment type="caution">
    <text evidence="3">The sequence shown here is derived from an EMBL/GenBank/DDBJ whole genome shotgun (WGS) entry which is preliminary data.</text>
</comment>
<evidence type="ECO:0000259" key="2">
    <source>
        <dbReference type="Pfam" id="PF13375"/>
    </source>
</evidence>
<feature type="domain" description="RnfC Barrel sandwich hybrid" evidence="2">
    <location>
        <begin position="9"/>
        <end position="72"/>
    </location>
</feature>
<proteinExistence type="predicted"/>
<reference evidence="3" key="1">
    <citation type="journal article" date="2013" name="Environ. Microbiol.">
        <title>Microbiota from the distal guts of lean and obese adolescents exhibit partial functional redundancy besides clear differences in community structure.</title>
        <authorList>
            <person name="Ferrer M."/>
            <person name="Ruiz A."/>
            <person name="Lanza F."/>
            <person name="Haange S.B."/>
            <person name="Oberbach A."/>
            <person name="Till H."/>
            <person name="Bargiela R."/>
            <person name="Campoy C."/>
            <person name="Segura M.T."/>
            <person name="Richter M."/>
            <person name="von Bergen M."/>
            <person name="Seifert J."/>
            <person name="Suarez A."/>
        </authorList>
    </citation>
    <scope>NUCLEOTIDE SEQUENCE</scope>
</reference>
<accession>K1UD65</accession>
<feature type="non-terminal residue" evidence="3">
    <location>
        <position position="72"/>
    </location>
</feature>
<dbReference type="AlphaFoldDB" id="K1UD65"/>
<feature type="region of interest" description="Disordered" evidence="1">
    <location>
        <begin position="1"/>
        <end position="21"/>
    </location>
</feature>
<dbReference type="Pfam" id="PF13375">
    <property type="entry name" value="RnfC_N"/>
    <property type="match status" value="1"/>
</dbReference>
<sequence>MFKSLKRSAKGAAVPHEKGTAGMATVTMATPAHVIIPMSMHIGAPAEPVVKKGDQVCVGTLIGKAGGFVSAN</sequence>
<dbReference type="InterPro" id="IPR026902">
    <property type="entry name" value="RnfC_N"/>
</dbReference>
<dbReference type="EMBL" id="AJWZ01000660">
    <property type="protein sequence ID" value="EKC76175.1"/>
    <property type="molecule type" value="Genomic_DNA"/>
</dbReference>
<evidence type="ECO:0000313" key="3">
    <source>
        <dbReference type="EMBL" id="EKC76175.1"/>
    </source>
</evidence>
<organism evidence="3">
    <name type="scientific">human gut metagenome</name>
    <dbReference type="NCBI Taxonomy" id="408170"/>
    <lineage>
        <taxon>unclassified sequences</taxon>
        <taxon>metagenomes</taxon>
        <taxon>organismal metagenomes</taxon>
    </lineage>
</organism>
<evidence type="ECO:0000256" key="1">
    <source>
        <dbReference type="SAM" id="MobiDB-lite"/>
    </source>
</evidence>
<name>K1UD65_9ZZZZ</name>